<dbReference type="NCBIfam" id="TIGR00459">
    <property type="entry name" value="aspS_bact"/>
    <property type="match status" value="1"/>
</dbReference>
<comment type="subcellular location">
    <subcellularLocation>
        <location evidence="8">Cytoplasm</location>
    </subcellularLocation>
</comment>
<dbReference type="Gene3D" id="2.40.50.140">
    <property type="entry name" value="Nucleic acid-binding proteins"/>
    <property type="match status" value="1"/>
</dbReference>
<dbReference type="InterPro" id="IPR004364">
    <property type="entry name" value="Aa-tRNA-synt_II"/>
</dbReference>
<evidence type="ECO:0000256" key="7">
    <source>
        <dbReference type="ARBA" id="ARBA00023146"/>
    </source>
</evidence>
<comment type="caution">
    <text evidence="8">Lacks conserved residue(s) required for the propagation of feature annotation.</text>
</comment>
<dbReference type="GO" id="GO:0006422">
    <property type="term" value="P:aspartyl-tRNA aminoacylation"/>
    <property type="evidence" value="ECO:0007669"/>
    <property type="project" value="UniProtKB-UniRule"/>
</dbReference>
<dbReference type="Pfam" id="PF00152">
    <property type="entry name" value="tRNA-synt_2"/>
    <property type="match status" value="1"/>
</dbReference>
<dbReference type="CDD" id="cd04317">
    <property type="entry name" value="EcAspRS_like_N"/>
    <property type="match status" value="1"/>
</dbReference>
<dbReference type="GO" id="GO:0005737">
    <property type="term" value="C:cytoplasm"/>
    <property type="evidence" value="ECO:0007669"/>
    <property type="project" value="UniProtKB-SubCell"/>
</dbReference>
<reference evidence="10 11" key="1">
    <citation type="submission" date="2019-01" db="EMBL/GenBank/DDBJ databases">
        <title>Chengkuizengella sp. nov., isolated from deep-sea sediment of East Pacific Ocean.</title>
        <authorList>
            <person name="Yang J."/>
            <person name="Lai Q."/>
            <person name="Shao Z."/>
        </authorList>
    </citation>
    <scope>NUCLEOTIDE SEQUENCE [LARGE SCALE GENOMIC DNA]</scope>
    <source>
        <strain evidence="10 11">YPA3-1-1</strain>
    </source>
</reference>
<dbReference type="InterPro" id="IPR029351">
    <property type="entry name" value="GAD_dom"/>
</dbReference>
<dbReference type="Gene3D" id="3.30.1360.30">
    <property type="entry name" value="GAD-like domain"/>
    <property type="match status" value="1"/>
</dbReference>
<keyword evidence="2 8" id="KW-0963">Cytoplasm</keyword>
<keyword evidence="3 8" id="KW-0436">Ligase</keyword>
<dbReference type="PROSITE" id="PS50862">
    <property type="entry name" value="AA_TRNA_LIGASE_II"/>
    <property type="match status" value="1"/>
</dbReference>
<dbReference type="OrthoDB" id="9802326at2"/>
<gene>
    <name evidence="8 10" type="primary">aspS</name>
    <name evidence="10" type="ORF">ERL59_12255</name>
</gene>
<feature type="binding site" evidence="8">
    <location>
        <position position="222"/>
    </location>
    <ligand>
        <name>L-aspartate</name>
        <dbReference type="ChEBI" id="CHEBI:29991"/>
    </ligand>
</feature>
<proteinExistence type="inferred from homology"/>
<keyword evidence="5 8" id="KW-0067">ATP-binding</keyword>
<dbReference type="CDD" id="cd00777">
    <property type="entry name" value="AspRS_core"/>
    <property type="match status" value="1"/>
</dbReference>
<dbReference type="Pfam" id="PF02938">
    <property type="entry name" value="GAD"/>
    <property type="match status" value="1"/>
</dbReference>
<dbReference type="InterPro" id="IPR002312">
    <property type="entry name" value="Asp/Asn-tRNA-synth_IIb"/>
</dbReference>
<evidence type="ECO:0000256" key="4">
    <source>
        <dbReference type="ARBA" id="ARBA00022741"/>
    </source>
</evidence>
<evidence type="ECO:0000256" key="8">
    <source>
        <dbReference type="HAMAP-Rule" id="MF_00044"/>
    </source>
</evidence>
<dbReference type="GO" id="GO:0005524">
    <property type="term" value="F:ATP binding"/>
    <property type="evidence" value="ECO:0007669"/>
    <property type="project" value="UniProtKB-UniRule"/>
</dbReference>
<dbReference type="GO" id="GO:0004815">
    <property type="term" value="F:aspartate-tRNA ligase activity"/>
    <property type="evidence" value="ECO:0007669"/>
    <property type="project" value="UniProtKB-UniRule"/>
</dbReference>
<feature type="binding site" evidence="8">
    <location>
        <position position="490"/>
    </location>
    <ligand>
        <name>L-aspartate</name>
        <dbReference type="ChEBI" id="CHEBI:29991"/>
    </ligand>
</feature>
<dbReference type="SUPFAM" id="SSF55261">
    <property type="entry name" value="GAD domain-like"/>
    <property type="match status" value="1"/>
</dbReference>
<feature type="binding site" evidence="8">
    <location>
        <position position="176"/>
    </location>
    <ligand>
        <name>L-aspartate</name>
        <dbReference type="ChEBI" id="CHEBI:29991"/>
    </ligand>
</feature>
<dbReference type="GO" id="GO:0016740">
    <property type="term" value="F:transferase activity"/>
    <property type="evidence" value="ECO:0007669"/>
    <property type="project" value="UniProtKB-ARBA"/>
</dbReference>
<dbReference type="PANTHER" id="PTHR22594:SF5">
    <property type="entry name" value="ASPARTATE--TRNA LIGASE, MITOCHONDRIAL"/>
    <property type="match status" value="1"/>
</dbReference>
<dbReference type="GO" id="GO:0003676">
    <property type="term" value="F:nucleic acid binding"/>
    <property type="evidence" value="ECO:0007669"/>
    <property type="project" value="InterPro"/>
</dbReference>
<dbReference type="InterPro" id="IPR047090">
    <property type="entry name" value="AspRS_core"/>
</dbReference>
<comment type="caution">
    <text evidence="10">The sequence shown here is derived from an EMBL/GenBank/DDBJ whole genome shotgun (WGS) entry which is preliminary data.</text>
</comment>
<evidence type="ECO:0000259" key="9">
    <source>
        <dbReference type="PROSITE" id="PS50862"/>
    </source>
</evidence>
<dbReference type="GO" id="GO:0140096">
    <property type="term" value="F:catalytic activity, acting on a protein"/>
    <property type="evidence" value="ECO:0007669"/>
    <property type="project" value="UniProtKB-ARBA"/>
</dbReference>
<evidence type="ECO:0000256" key="2">
    <source>
        <dbReference type="ARBA" id="ARBA00022490"/>
    </source>
</evidence>
<dbReference type="AlphaFoldDB" id="A0A6N9Q4F7"/>
<dbReference type="InterPro" id="IPR006195">
    <property type="entry name" value="aa-tRNA-synth_II"/>
</dbReference>
<comment type="function">
    <text evidence="8">Catalyzes the attachment of L-aspartate to tRNA(Asp) in a two-step reaction: L-aspartate is first activated by ATP to form Asp-AMP and then transferred to the acceptor end of tRNA(Asp).</text>
</comment>
<dbReference type="InterPro" id="IPR045864">
    <property type="entry name" value="aa-tRNA-synth_II/BPL/LPL"/>
</dbReference>
<dbReference type="PRINTS" id="PR01042">
    <property type="entry name" value="TRNASYNTHASP"/>
</dbReference>
<dbReference type="InterPro" id="IPR012340">
    <property type="entry name" value="NA-bd_OB-fold"/>
</dbReference>
<comment type="similarity">
    <text evidence="1 8">Belongs to the class-II aminoacyl-tRNA synthetase family. Type 1 subfamily.</text>
</comment>
<dbReference type="SUPFAM" id="SSF55681">
    <property type="entry name" value="Class II aaRS and biotin synthetases"/>
    <property type="match status" value="1"/>
</dbReference>
<feature type="domain" description="Aminoacyl-transfer RNA synthetases class-II family profile" evidence="9">
    <location>
        <begin position="143"/>
        <end position="556"/>
    </location>
</feature>
<dbReference type="EMBL" id="SIJB01000027">
    <property type="protein sequence ID" value="NBI29729.1"/>
    <property type="molecule type" value="Genomic_DNA"/>
</dbReference>
<organism evidence="10 11">
    <name type="scientific">Chengkuizengella marina</name>
    <dbReference type="NCBI Taxonomy" id="2507566"/>
    <lineage>
        <taxon>Bacteria</taxon>
        <taxon>Bacillati</taxon>
        <taxon>Bacillota</taxon>
        <taxon>Bacilli</taxon>
        <taxon>Bacillales</taxon>
        <taxon>Paenibacillaceae</taxon>
        <taxon>Chengkuizengella</taxon>
    </lineage>
</organism>
<dbReference type="Gene3D" id="3.30.930.10">
    <property type="entry name" value="Bira Bifunctional Protein, Domain 2"/>
    <property type="match status" value="1"/>
</dbReference>
<evidence type="ECO:0000256" key="6">
    <source>
        <dbReference type="ARBA" id="ARBA00022917"/>
    </source>
</evidence>
<keyword evidence="4 8" id="KW-0547">Nucleotide-binding</keyword>
<keyword evidence="6 8" id="KW-0648">Protein biosynthesis</keyword>
<name>A0A6N9Q4F7_9BACL</name>
<evidence type="ECO:0000256" key="5">
    <source>
        <dbReference type="ARBA" id="ARBA00022840"/>
    </source>
</evidence>
<protein>
    <recommendedName>
        <fullName evidence="8">Aspartate--tRNA ligase</fullName>
        <ecNumber evidence="8">6.1.1.12</ecNumber>
    </recommendedName>
    <alternativeName>
        <fullName evidence="8">Aspartyl-tRNA synthetase</fullName>
        <shortName evidence="8">AspRS</shortName>
    </alternativeName>
</protein>
<dbReference type="EC" id="6.1.1.12" evidence="8"/>
<dbReference type="SUPFAM" id="SSF50249">
    <property type="entry name" value="Nucleic acid-binding proteins"/>
    <property type="match status" value="1"/>
</dbReference>
<evidence type="ECO:0000256" key="3">
    <source>
        <dbReference type="ARBA" id="ARBA00022598"/>
    </source>
</evidence>
<dbReference type="InterPro" id="IPR004524">
    <property type="entry name" value="Asp-tRNA-ligase_1"/>
</dbReference>
<dbReference type="Pfam" id="PF01336">
    <property type="entry name" value="tRNA_anti-codon"/>
    <property type="match status" value="1"/>
</dbReference>
<feature type="binding site" evidence="8">
    <location>
        <begin position="222"/>
        <end position="224"/>
    </location>
    <ligand>
        <name>ATP</name>
        <dbReference type="ChEBI" id="CHEBI:30616"/>
    </ligand>
</feature>
<feature type="region of interest" description="Aspartate" evidence="8">
    <location>
        <begin position="200"/>
        <end position="203"/>
    </location>
</feature>
<feature type="binding site" evidence="8">
    <location>
        <position position="449"/>
    </location>
    <ligand>
        <name>L-aspartate</name>
        <dbReference type="ChEBI" id="CHEBI:29991"/>
    </ligand>
</feature>
<dbReference type="InterPro" id="IPR047089">
    <property type="entry name" value="Asp-tRNA-ligase_1_N"/>
</dbReference>
<keyword evidence="7 8" id="KW-0030">Aminoacyl-tRNA synthetase</keyword>
<evidence type="ECO:0000313" key="10">
    <source>
        <dbReference type="EMBL" id="NBI29729.1"/>
    </source>
</evidence>
<keyword evidence="11" id="KW-1185">Reference proteome</keyword>
<dbReference type="PANTHER" id="PTHR22594">
    <property type="entry name" value="ASPARTYL/LYSYL-TRNA SYNTHETASE"/>
    <property type="match status" value="1"/>
</dbReference>
<feature type="binding site" evidence="8">
    <location>
        <position position="483"/>
    </location>
    <ligand>
        <name>ATP</name>
        <dbReference type="ChEBI" id="CHEBI:30616"/>
    </ligand>
</feature>
<evidence type="ECO:0000313" key="11">
    <source>
        <dbReference type="Proteomes" id="UP000448943"/>
    </source>
</evidence>
<dbReference type="InterPro" id="IPR004365">
    <property type="entry name" value="NA-bd_OB_tRNA"/>
</dbReference>
<feature type="binding site" evidence="8">
    <location>
        <position position="231"/>
    </location>
    <ligand>
        <name>ATP</name>
        <dbReference type="ChEBI" id="CHEBI:30616"/>
    </ligand>
</feature>
<comment type="catalytic activity">
    <reaction evidence="8">
        <text>tRNA(Asp) + L-aspartate + ATP = L-aspartyl-tRNA(Asp) + AMP + diphosphate</text>
        <dbReference type="Rhea" id="RHEA:19649"/>
        <dbReference type="Rhea" id="RHEA-COMP:9660"/>
        <dbReference type="Rhea" id="RHEA-COMP:9678"/>
        <dbReference type="ChEBI" id="CHEBI:29991"/>
        <dbReference type="ChEBI" id="CHEBI:30616"/>
        <dbReference type="ChEBI" id="CHEBI:33019"/>
        <dbReference type="ChEBI" id="CHEBI:78442"/>
        <dbReference type="ChEBI" id="CHEBI:78516"/>
        <dbReference type="ChEBI" id="CHEBI:456215"/>
        <dbReference type="EC" id="6.1.1.12"/>
    </reaction>
</comment>
<dbReference type="InterPro" id="IPR004115">
    <property type="entry name" value="GAD-like_sf"/>
</dbReference>
<accession>A0A6N9Q4F7</accession>
<feature type="binding site" evidence="8">
    <location>
        <begin position="535"/>
        <end position="538"/>
    </location>
    <ligand>
        <name>ATP</name>
        <dbReference type="ChEBI" id="CHEBI:30616"/>
    </ligand>
</feature>
<comment type="subunit">
    <text evidence="8">Homodimer.</text>
</comment>
<dbReference type="Proteomes" id="UP000448943">
    <property type="component" value="Unassembled WGS sequence"/>
</dbReference>
<dbReference type="NCBIfam" id="NF001750">
    <property type="entry name" value="PRK00476.1"/>
    <property type="match status" value="1"/>
</dbReference>
<sequence>MMLKTHQCGSLTKANVGDTVILNGWVQRRRDLGGVLFIDLRDRSGIMQVVFNPDFSGEALQTGDKARNEFVLAVKGKVVERDEETLNPNLPTGEIEVQVSEIEILNEAKNPPFFIEDGIDVDEVLRLKYRYLDLRRPEMQKTLKLRSKAAKIFRDFLDEKDFLEIETPILTKSTPEGARDYLVPSRVQDGKFFALPQSPQLFKQMLMVGGVERYYQIARCFRDEDLRADRQPEFTQVDIETSFLSEEQLQDMMEELMVRLFKQLKDVEIARPFQRLTYAEAMDKYGSDKPDLRFGLELVDLSDLVVNSGVKVFASVVAKGGQVKALNAKGCGTWSRKEIDDLAPYAARYGAKGLAWIQVKNGEMKGPIVKFFSEEELAALKERLQAEDGDLLLFSADSKKVVADVLGNLRLKIGKDLGLIDESQFKFSWVVDFPLVEYAEEEKRFVALHHPFTRPKEEDIHLFDTEPGEIRAQAYDLVLNGYEVGGGSMRIYQKEIQEKMFSALGFSKEESQEQFGFLLDAFEYGTPPHGGIAFGFDRLIMLLAGSSNLRETIAFPKTASSADLLSDAPSEVGQHQLDDLSIRLAIKQEAGNN</sequence>
<dbReference type="HAMAP" id="MF_00044">
    <property type="entry name" value="Asp_tRNA_synth_type1"/>
    <property type="match status" value="1"/>
</dbReference>
<dbReference type="RefSeq" id="WP_160646534.1">
    <property type="nucleotide sequence ID" value="NZ_SIJB01000027.1"/>
</dbReference>
<evidence type="ECO:0000256" key="1">
    <source>
        <dbReference type="ARBA" id="ARBA00006303"/>
    </source>
</evidence>